<organism evidence="1 2">
    <name type="scientific">Araneus ventricosus</name>
    <name type="common">Orbweaver spider</name>
    <name type="synonym">Epeira ventricosa</name>
    <dbReference type="NCBI Taxonomy" id="182803"/>
    <lineage>
        <taxon>Eukaryota</taxon>
        <taxon>Metazoa</taxon>
        <taxon>Ecdysozoa</taxon>
        <taxon>Arthropoda</taxon>
        <taxon>Chelicerata</taxon>
        <taxon>Arachnida</taxon>
        <taxon>Araneae</taxon>
        <taxon>Araneomorphae</taxon>
        <taxon>Entelegynae</taxon>
        <taxon>Araneoidea</taxon>
        <taxon>Araneidae</taxon>
        <taxon>Araneus</taxon>
    </lineage>
</organism>
<protein>
    <submittedName>
        <fullName evidence="1">Uncharacterized protein</fullName>
    </submittedName>
</protein>
<comment type="caution">
    <text evidence="1">The sequence shown here is derived from an EMBL/GenBank/DDBJ whole genome shotgun (WGS) entry which is preliminary data.</text>
</comment>
<proteinExistence type="predicted"/>
<gene>
    <name evidence="1" type="ORF">AVEN_87293_1</name>
</gene>
<dbReference type="AlphaFoldDB" id="A0A4Y2EE72"/>
<sequence length="96" mass="10869">MVNDISGYRHQRISGGKAELSKALVYGTSLFGDVGSNPTASRYLFMLHFHFLLVPHFHTKCHGRRMIFLDISTKATAVAWQSGLRRWFKAPVSSEE</sequence>
<keyword evidence="2" id="KW-1185">Reference proteome</keyword>
<dbReference type="Proteomes" id="UP000499080">
    <property type="component" value="Unassembled WGS sequence"/>
</dbReference>
<name>A0A4Y2EE72_ARAVE</name>
<reference evidence="1 2" key="1">
    <citation type="journal article" date="2019" name="Sci. Rep.">
        <title>Orb-weaving spider Araneus ventricosus genome elucidates the spidroin gene catalogue.</title>
        <authorList>
            <person name="Kono N."/>
            <person name="Nakamura H."/>
            <person name="Ohtoshi R."/>
            <person name="Moran D.A.P."/>
            <person name="Shinohara A."/>
            <person name="Yoshida Y."/>
            <person name="Fujiwara M."/>
            <person name="Mori M."/>
            <person name="Tomita M."/>
            <person name="Arakawa K."/>
        </authorList>
    </citation>
    <scope>NUCLEOTIDE SEQUENCE [LARGE SCALE GENOMIC DNA]</scope>
</reference>
<dbReference type="EMBL" id="BGPR01000554">
    <property type="protein sequence ID" value="GBM26144.1"/>
    <property type="molecule type" value="Genomic_DNA"/>
</dbReference>
<evidence type="ECO:0000313" key="2">
    <source>
        <dbReference type="Proteomes" id="UP000499080"/>
    </source>
</evidence>
<accession>A0A4Y2EE72</accession>
<evidence type="ECO:0000313" key="1">
    <source>
        <dbReference type="EMBL" id="GBM26144.1"/>
    </source>
</evidence>